<comment type="catalytic activity">
    <reaction evidence="6">
        <text>Hydrolysis of alkylated DNA, releasing 3-methyladenine.</text>
        <dbReference type="EC" id="3.2.2.20"/>
    </reaction>
</comment>
<evidence type="ECO:0000256" key="9">
    <source>
        <dbReference type="PIRSR" id="PIRSR604597-1"/>
    </source>
</evidence>
<dbReference type="InterPro" id="IPR005019">
    <property type="entry name" value="Adenine_glyco"/>
</dbReference>
<accession>A0A6S6M3G9</accession>
<keyword evidence="11" id="KW-1185">Reference proteome</keyword>
<dbReference type="InterPro" id="IPR004597">
    <property type="entry name" value="Tag"/>
</dbReference>
<feature type="binding site" evidence="9">
    <location>
        <position position="22"/>
    </location>
    <ligand>
        <name>Zn(2+)</name>
        <dbReference type="ChEBI" id="CHEBI:29105"/>
    </ligand>
</feature>
<name>A0A6S6M3G9_9BACT</name>
<dbReference type="GO" id="GO:0006284">
    <property type="term" value="P:base-excision repair"/>
    <property type="evidence" value="ECO:0007669"/>
    <property type="project" value="InterPro"/>
</dbReference>
<protein>
    <recommendedName>
        <fullName evidence="8">DNA-3-methyladenine glycosylase I</fullName>
        <ecNumber evidence="8">3.2.2.20</ecNumber>
    </recommendedName>
</protein>
<dbReference type="FunFam" id="1.10.340.30:FF:000009">
    <property type="entry name" value="DNA-3-methyladenine glycosylase I"/>
    <property type="match status" value="1"/>
</dbReference>
<dbReference type="Pfam" id="PF03352">
    <property type="entry name" value="Adenine_glyco"/>
    <property type="match status" value="1"/>
</dbReference>
<dbReference type="AlphaFoldDB" id="A0A6S6M3G9"/>
<evidence type="ECO:0000256" key="1">
    <source>
        <dbReference type="ARBA" id="ARBA00022723"/>
    </source>
</evidence>
<evidence type="ECO:0000313" key="10">
    <source>
        <dbReference type="EMBL" id="BCG48180.1"/>
    </source>
</evidence>
<dbReference type="PANTHER" id="PTHR30037">
    <property type="entry name" value="DNA-3-METHYLADENINE GLYCOSYLASE 1"/>
    <property type="match status" value="1"/>
</dbReference>
<comment type="function">
    <text evidence="7">Hydrolysis of the deoxyribose N-glycosidic bond to excise 3-methyladenine from the damaged DNA polymer formed by alkylation lesions.</text>
</comment>
<dbReference type="SUPFAM" id="SSF48150">
    <property type="entry name" value="DNA-glycosylase"/>
    <property type="match status" value="1"/>
</dbReference>
<reference evidence="10 11" key="1">
    <citation type="submission" date="2020-06" db="EMBL/GenBank/DDBJ databases">
        <title>Interaction of electrochemicaly active bacteria, Geobacter bremensis R4 on different carbon anode.</title>
        <authorList>
            <person name="Meng L."/>
            <person name="Yoshida N."/>
        </authorList>
    </citation>
    <scope>NUCLEOTIDE SEQUENCE [LARGE SCALE GENOMIC DNA]</scope>
    <source>
        <strain evidence="10 11">R4</strain>
    </source>
</reference>
<keyword evidence="1 9" id="KW-0479">Metal-binding</keyword>
<dbReference type="Gene3D" id="1.10.340.30">
    <property type="entry name" value="Hypothetical protein, domain 2"/>
    <property type="match status" value="1"/>
</dbReference>
<feature type="binding site" evidence="9">
    <location>
        <position position="9"/>
    </location>
    <ligand>
        <name>Zn(2+)</name>
        <dbReference type="ChEBI" id="CHEBI:29105"/>
    </ligand>
</feature>
<gene>
    <name evidence="10" type="ORF">GEOBRER4_n3055</name>
</gene>
<dbReference type="InterPro" id="IPR052891">
    <property type="entry name" value="DNA-3mA_glycosylase"/>
</dbReference>
<keyword evidence="4 9" id="KW-0862">Zinc</keyword>
<dbReference type="Proteomes" id="UP000515472">
    <property type="component" value="Chromosome"/>
</dbReference>
<sequence length="198" mass="22448">MQTTSVNRCAWAGSDPLYCAYHDLEWGVPVHDDRLLFEFLTLEGAQAGLSWITILRKREGYRRAFAAFDPEAVARFTDADLVRLAGDEAIVRNRLKIASTRDNARAFLTLREEFGSFDAYLWRFVDGIPLQPARRTLAEVPASTAVSDQLSRDLKKRGFRFVGSTICYAFMQAVGMVNDHTVKCFRWAELCGNIGEKR</sequence>
<evidence type="ECO:0000313" key="11">
    <source>
        <dbReference type="Proteomes" id="UP000515472"/>
    </source>
</evidence>
<evidence type="ECO:0000256" key="4">
    <source>
        <dbReference type="ARBA" id="ARBA00022833"/>
    </source>
</evidence>
<dbReference type="EC" id="3.2.2.20" evidence="8"/>
<keyword evidence="3" id="KW-0378">Hydrolase</keyword>
<dbReference type="KEGG" id="gbn:GEOBRER4_29300"/>
<feature type="binding site" evidence="9">
    <location>
        <position position="184"/>
    </location>
    <ligand>
        <name>Zn(2+)</name>
        <dbReference type="ChEBI" id="CHEBI:29105"/>
    </ligand>
</feature>
<evidence type="ECO:0000256" key="8">
    <source>
        <dbReference type="ARBA" id="ARBA00066766"/>
    </source>
</evidence>
<feature type="binding site" evidence="9">
    <location>
        <position position="180"/>
    </location>
    <ligand>
        <name>Zn(2+)</name>
        <dbReference type="ChEBI" id="CHEBI:29105"/>
    </ligand>
</feature>
<evidence type="ECO:0000256" key="5">
    <source>
        <dbReference type="ARBA" id="ARBA00023204"/>
    </source>
</evidence>
<dbReference type="GO" id="GO:0046872">
    <property type="term" value="F:metal ion binding"/>
    <property type="evidence" value="ECO:0007669"/>
    <property type="project" value="UniProtKB-KW"/>
</dbReference>
<keyword evidence="2" id="KW-0227">DNA damage</keyword>
<proteinExistence type="predicted"/>
<dbReference type="NCBIfam" id="TIGR00624">
    <property type="entry name" value="tag"/>
    <property type="match status" value="1"/>
</dbReference>
<evidence type="ECO:0000256" key="6">
    <source>
        <dbReference type="ARBA" id="ARBA00052558"/>
    </source>
</evidence>
<dbReference type="EMBL" id="AP023213">
    <property type="protein sequence ID" value="BCG48180.1"/>
    <property type="molecule type" value="Genomic_DNA"/>
</dbReference>
<dbReference type="RefSeq" id="WP_185242966.1">
    <property type="nucleotide sequence ID" value="NZ_AP023213.1"/>
</dbReference>
<evidence type="ECO:0000256" key="3">
    <source>
        <dbReference type="ARBA" id="ARBA00022801"/>
    </source>
</evidence>
<keyword evidence="5" id="KW-0234">DNA repair</keyword>
<dbReference type="InterPro" id="IPR011257">
    <property type="entry name" value="DNA_glycosylase"/>
</dbReference>
<dbReference type="GO" id="GO:0008725">
    <property type="term" value="F:DNA-3-methyladenine glycosylase activity"/>
    <property type="evidence" value="ECO:0007669"/>
    <property type="project" value="UniProtKB-EC"/>
</dbReference>
<evidence type="ECO:0000256" key="2">
    <source>
        <dbReference type="ARBA" id="ARBA00022763"/>
    </source>
</evidence>
<dbReference type="PANTHER" id="PTHR30037:SF4">
    <property type="entry name" value="DNA-3-METHYLADENINE GLYCOSYLASE I"/>
    <property type="match status" value="1"/>
</dbReference>
<organism evidence="10 11">
    <name type="scientific">Citrifermentans bremense</name>
    <dbReference type="NCBI Taxonomy" id="60035"/>
    <lineage>
        <taxon>Bacteria</taxon>
        <taxon>Pseudomonadati</taxon>
        <taxon>Thermodesulfobacteriota</taxon>
        <taxon>Desulfuromonadia</taxon>
        <taxon>Geobacterales</taxon>
        <taxon>Geobacteraceae</taxon>
        <taxon>Citrifermentans</taxon>
    </lineage>
</organism>
<evidence type="ECO:0000256" key="7">
    <source>
        <dbReference type="ARBA" id="ARBA00057608"/>
    </source>
</evidence>